<comment type="similarity">
    <text evidence="1">Belongs to the peptidase S45 family.</text>
</comment>
<protein>
    <submittedName>
        <fullName evidence="7">Acylase</fullName>
    </submittedName>
</protein>
<organism evidence="7 8">
    <name type="scientific">Sandaracinomonas limnophila</name>
    <dbReference type="NCBI Taxonomy" id="1862386"/>
    <lineage>
        <taxon>Bacteria</taxon>
        <taxon>Pseudomonadati</taxon>
        <taxon>Bacteroidota</taxon>
        <taxon>Cytophagia</taxon>
        <taxon>Cytophagales</taxon>
        <taxon>Flectobacillaceae</taxon>
        <taxon>Sandaracinomonas</taxon>
    </lineage>
</organism>
<dbReference type="Gene3D" id="3.60.20.10">
    <property type="entry name" value="Glutamine Phosphoribosylpyrophosphate, subunit 1, domain 1"/>
    <property type="match status" value="1"/>
</dbReference>
<dbReference type="Gene3D" id="2.30.120.10">
    <property type="match status" value="1"/>
</dbReference>
<dbReference type="RefSeq" id="WP_127802427.1">
    <property type="nucleotide sequence ID" value="NZ_SACY01000001.1"/>
</dbReference>
<dbReference type="GO" id="GO:0046872">
    <property type="term" value="F:metal ion binding"/>
    <property type="evidence" value="ECO:0007669"/>
    <property type="project" value="UniProtKB-KW"/>
</dbReference>
<name>A0A437PX79_9BACT</name>
<dbReference type="SUPFAM" id="SSF56235">
    <property type="entry name" value="N-terminal nucleophile aminohydrolases (Ntn hydrolases)"/>
    <property type="match status" value="1"/>
</dbReference>
<dbReference type="AlphaFoldDB" id="A0A437PX79"/>
<keyword evidence="2" id="KW-0732">Signal</keyword>
<evidence type="ECO:0000313" key="7">
    <source>
        <dbReference type="EMBL" id="RVU26876.1"/>
    </source>
</evidence>
<dbReference type="Proteomes" id="UP000282832">
    <property type="component" value="Unassembled WGS sequence"/>
</dbReference>
<dbReference type="InterPro" id="IPR002692">
    <property type="entry name" value="S45"/>
</dbReference>
<dbReference type="GO" id="GO:0017000">
    <property type="term" value="P:antibiotic biosynthetic process"/>
    <property type="evidence" value="ECO:0007669"/>
    <property type="project" value="InterPro"/>
</dbReference>
<dbReference type="Pfam" id="PF01804">
    <property type="entry name" value="Penicil_amidase"/>
    <property type="match status" value="1"/>
</dbReference>
<reference evidence="7 8" key="1">
    <citation type="submission" date="2019-01" db="EMBL/GenBank/DDBJ databases">
        <authorList>
            <person name="Chen W.-M."/>
        </authorList>
    </citation>
    <scope>NUCLEOTIDE SEQUENCE [LARGE SCALE GENOMIC DNA]</scope>
    <source>
        <strain evidence="7 8">FSY-15</strain>
    </source>
</reference>
<evidence type="ECO:0000256" key="6">
    <source>
        <dbReference type="PIRSR" id="PIRSR001227-2"/>
    </source>
</evidence>
<keyword evidence="6" id="KW-0106">Calcium</keyword>
<dbReference type="EMBL" id="SACY01000001">
    <property type="protein sequence ID" value="RVU26876.1"/>
    <property type="molecule type" value="Genomic_DNA"/>
</dbReference>
<comment type="cofactor">
    <cofactor evidence="6">
        <name>Ca(2+)</name>
        <dbReference type="ChEBI" id="CHEBI:29108"/>
    </cofactor>
    <text evidence="6">Binds 1 Ca(2+) ion per dimer.</text>
</comment>
<dbReference type="GO" id="GO:0016811">
    <property type="term" value="F:hydrolase activity, acting on carbon-nitrogen (but not peptide) bonds, in linear amides"/>
    <property type="evidence" value="ECO:0007669"/>
    <property type="project" value="InterPro"/>
</dbReference>
<evidence type="ECO:0000256" key="1">
    <source>
        <dbReference type="ARBA" id="ARBA00006586"/>
    </source>
</evidence>
<dbReference type="InterPro" id="IPR023343">
    <property type="entry name" value="Penicillin_amidase_dom1"/>
</dbReference>
<evidence type="ECO:0000256" key="5">
    <source>
        <dbReference type="PIRSR" id="PIRSR001227-1"/>
    </source>
</evidence>
<dbReference type="OrthoDB" id="9759796at2"/>
<dbReference type="Gene3D" id="1.10.439.10">
    <property type="entry name" value="Penicillin Amidohydrolase, domain 1"/>
    <property type="match status" value="1"/>
</dbReference>
<dbReference type="InterPro" id="IPR029055">
    <property type="entry name" value="Ntn_hydrolases_N"/>
</dbReference>
<dbReference type="InterPro" id="IPR043147">
    <property type="entry name" value="Penicillin_amidase_A-knob"/>
</dbReference>
<keyword evidence="3" id="KW-0378">Hydrolase</keyword>
<evidence type="ECO:0000256" key="3">
    <source>
        <dbReference type="ARBA" id="ARBA00022801"/>
    </source>
</evidence>
<gene>
    <name evidence="7" type="ORF">EOJ36_02455</name>
</gene>
<keyword evidence="6" id="KW-0479">Metal-binding</keyword>
<keyword evidence="4" id="KW-0865">Zymogen</keyword>
<feature type="active site" description="Nucleophile" evidence="5">
    <location>
        <position position="196"/>
    </location>
</feature>
<feature type="binding site" evidence="6">
    <location>
        <position position="266"/>
    </location>
    <ligand>
        <name>Ca(2+)</name>
        <dbReference type="ChEBI" id="CHEBI:29108"/>
    </ligand>
</feature>
<keyword evidence="8" id="KW-1185">Reference proteome</keyword>
<comment type="caution">
    <text evidence="7">The sequence shown here is derived from an EMBL/GenBank/DDBJ whole genome shotgun (WGS) entry which is preliminary data.</text>
</comment>
<dbReference type="InterPro" id="IPR014395">
    <property type="entry name" value="Pen/GL7ACA/AHL_acylase"/>
</dbReference>
<sequence length="737" mass="84205">MKKYLLFFLLITIQSFGFTKNEIDHWKTQAKHVKIIRDKFGVPHIYGKSDADVVFGLMYAQCEDDFQRVEMNYITMLGRTSEIKGKEGIYDDLLVKMVIDSTESVKDYHRSPIWLKKLLNAFADGVNYYLYKHPEVKPAVLAKFHPWFPLTYTDGSISAIQTSNLKASDIKNFYEGKNSDLAYMNQKLEENNLSGSNGFAISPAKSKSGNAMLYINPHVTFYFRPEVHLVSEEGLNAYGAVTWGQFFVYQGFNPNCGWMHTSSNADVADLYSEQIQPLGLNSNQVSRVSKIQPSWLNSYLYEGKQLPVKEKKTRIYYKSANGIEHQDFTIYSTHHGPIMAKQNDHWISMKSNNRSLKALMQSWLRTKSRSFAEFKKTLDLRANVSNNTVYADREGNIAYWHGNFMPKRNPKFDWSGIVDGTTKATEWQGLHSVKEIVHFENPSNGWLQNCNSTPFTAAGIGMIDASKFPTYMSPDVENFRGINAVRLFSSIQKIDLDELRTIGYDRHLAAFDVLIPSLLQTIDQKKEISPDLFDASKLLKNWDRNSSKESIATTIAILWGEKVMSYLLKSKTSPVDLPKELQSMLLSISSEQKLNWMKEVMSTLQTNFGTWKVAWGDLNRFQRIENKLDFKFDDLQESLASPFASSQWGSLPSFNSKTFGTKKRYGYGGNSFICAVEFGKKIKAKSLLAGGESGNILNPHFKDQAQMYVDGQFKEVLFYKDDVLKGKEKEYWPGEEL</sequence>
<proteinExistence type="inferred from homology"/>
<dbReference type="InterPro" id="IPR043146">
    <property type="entry name" value="Penicillin_amidase_N_B-knob"/>
</dbReference>
<evidence type="ECO:0000313" key="8">
    <source>
        <dbReference type="Proteomes" id="UP000282832"/>
    </source>
</evidence>
<evidence type="ECO:0000256" key="4">
    <source>
        <dbReference type="ARBA" id="ARBA00023145"/>
    </source>
</evidence>
<dbReference type="PANTHER" id="PTHR34218:SF3">
    <property type="entry name" value="ACYL-HOMOSERINE LACTONE ACYLASE PVDQ"/>
    <property type="match status" value="1"/>
</dbReference>
<feature type="binding site" evidence="6">
    <location>
        <position position="269"/>
    </location>
    <ligand>
        <name>Ca(2+)</name>
        <dbReference type="ChEBI" id="CHEBI:29108"/>
    </ligand>
</feature>
<dbReference type="Gene3D" id="1.10.1400.10">
    <property type="match status" value="1"/>
</dbReference>
<dbReference type="PANTHER" id="PTHR34218">
    <property type="entry name" value="PEPTIDASE S45 PENICILLIN AMIDASE"/>
    <property type="match status" value="1"/>
</dbReference>
<evidence type="ECO:0000256" key="2">
    <source>
        <dbReference type="ARBA" id="ARBA00022729"/>
    </source>
</evidence>
<accession>A0A437PX79</accession>
<dbReference type="PIRSF" id="PIRSF001227">
    <property type="entry name" value="Pen_acylase"/>
    <property type="match status" value="1"/>
</dbReference>